<feature type="transmembrane region" description="Helical" evidence="1">
    <location>
        <begin position="39"/>
        <end position="57"/>
    </location>
</feature>
<sequence length="84" mass="8700">MEPIVDGFKNIGIGALTIALVLLIVNVAFRGLGMMAKGAITALLGLIGTAVVLGMFATDTDGSFLKSISESIKSEFEQQQQGGN</sequence>
<dbReference type="RefSeq" id="WP_380167399.1">
    <property type="nucleotide sequence ID" value="NZ_JBHTNU010000025.1"/>
</dbReference>
<name>A0ABW4CCG2_9BACL</name>
<gene>
    <name evidence="2" type="ORF">ACFQ4Y_16325</name>
</gene>
<keyword evidence="1" id="KW-1133">Transmembrane helix</keyword>
<keyword evidence="3" id="KW-1185">Reference proteome</keyword>
<dbReference type="EMBL" id="JBHTNU010000025">
    <property type="protein sequence ID" value="MFD1428467.1"/>
    <property type="molecule type" value="Genomic_DNA"/>
</dbReference>
<keyword evidence="1" id="KW-0472">Membrane</keyword>
<proteinExistence type="predicted"/>
<keyword evidence="1" id="KW-0812">Transmembrane</keyword>
<evidence type="ECO:0000256" key="1">
    <source>
        <dbReference type="SAM" id="Phobius"/>
    </source>
</evidence>
<organism evidence="2 3">
    <name type="scientific">Kroppenstedtia sanguinis</name>
    <dbReference type="NCBI Taxonomy" id="1380684"/>
    <lineage>
        <taxon>Bacteria</taxon>
        <taxon>Bacillati</taxon>
        <taxon>Bacillota</taxon>
        <taxon>Bacilli</taxon>
        <taxon>Bacillales</taxon>
        <taxon>Thermoactinomycetaceae</taxon>
        <taxon>Kroppenstedtia</taxon>
    </lineage>
</organism>
<accession>A0ABW4CCG2</accession>
<comment type="caution">
    <text evidence="2">The sequence shown here is derived from an EMBL/GenBank/DDBJ whole genome shotgun (WGS) entry which is preliminary data.</text>
</comment>
<dbReference type="Proteomes" id="UP001597282">
    <property type="component" value="Unassembled WGS sequence"/>
</dbReference>
<feature type="transmembrane region" description="Helical" evidence="1">
    <location>
        <begin position="12"/>
        <end position="32"/>
    </location>
</feature>
<evidence type="ECO:0000313" key="2">
    <source>
        <dbReference type="EMBL" id="MFD1428467.1"/>
    </source>
</evidence>
<reference evidence="3" key="1">
    <citation type="journal article" date="2019" name="Int. J. Syst. Evol. Microbiol.">
        <title>The Global Catalogue of Microorganisms (GCM) 10K type strain sequencing project: providing services to taxonomists for standard genome sequencing and annotation.</title>
        <authorList>
            <consortium name="The Broad Institute Genomics Platform"/>
            <consortium name="The Broad Institute Genome Sequencing Center for Infectious Disease"/>
            <person name="Wu L."/>
            <person name="Ma J."/>
        </authorList>
    </citation>
    <scope>NUCLEOTIDE SEQUENCE [LARGE SCALE GENOMIC DNA]</scope>
    <source>
        <strain evidence="3">S1</strain>
    </source>
</reference>
<evidence type="ECO:0000313" key="3">
    <source>
        <dbReference type="Proteomes" id="UP001597282"/>
    </source>
</evidence>
<protein>
    <submittedName>
        <fullName evidence="2">Uncharacterized protein</fullName>
    </submittedName>
</protein>